<gene>
    <name evidence="9" type="ORF">IFR04_012867</name>
</gene>
<feature type="transmembrane region" description="Helical" evidence="7">
    <location>
        <begin position="173"/>
        <end position="194"/>
    </location>
</feature>
<keyword evidence="7" id="KW-1133">Transmembrane helix</keyword>
<dbReference type="CDD" id="cd08254">
    <property type="entry name" value="hydroxyacyl_CoA_DH"/>
    <property type="match status" value="1"/>
</dbReference>
<keyword evidence="4 6" id="KW-0862">Zinc</keyword>
<evidence type="ECO:0000256" key="5">
    <source>
        <dbReference type="ARBA" id="ARBA00023002"/>
    </source>
</evidence>
<evidence type="ECO:0000313" key="9">
    <source>
        <dbReference type="EMBL" id="KAG4414000.1"/>
    </source>
</evidence>
<reference evidence="9" key="1">
    <citation type="submission" date="2021-02" db="EMBL/GenBank/DDBJ databases">
        <title>Genome sequence Cadophora malorum strain M34.</title>
        <authorList>
            <person name="Stefanovic E."/>
            <person name="Vu D."/>
            <person name="Scully C."/>
            <person name="Dijksterhuis J."/>
            <person name="Roader J."/>
            <person name="Houbraken J."/>
        </authorList>
    </citation>
    <scope>NUCLEOTIDE SEQUENCE</scope>
    <source>
        <strain evidence="9">M34</strain>
    </source>
</reference>
<dbReference type="SUPFAM" id="SSF51735">
    <property type="entry name" value="NAD(P)-binding Rossmann-fold domains"/>
    <property type="match status" value="1"/>
</dbReference>
<name>A0A8H7T3H7_9HELO</name>
<dbReference type="SMART" id="SM00829">
    <property type="entry name" value="PKS_ER"/>
    <property type="match status" value="1"/>
</dbReference>
<comment type="similarity">
    <text evidence="2 6">Belongs to the zinc-containing alcohol dehydrogenase family.</text>
</comment>
<keyword evidence="10" id="KW-1185">Reference proteome</keyword>
<keyword evidence="5" id="KW-0560">Oxidoreductase</keyword>
<dbReference type="Pfam" id="PF08240">
    <property type="entry name" value="ADH_N"/>
    <property type="match status" value="1"/>
</dbReference>
<organism evidence="9 10">
    <name type="scientific">Cadophora malorum</name>
    <dbReference type="NCBI Taxonomy" id="108018"/>
    <lineage>
        <taxon>Eukaryota</taxon>
        <taxon>Fungi</taxon>
        <taxon>Dikarya</taxon>
        <taxon>Ascomycota</taxon>
        <taxon>Pezizomycotina</taxon>
        <taxon>Leotiomycetes</taxon>
        <taxon>Helotiales</taxon>
        <taxon>Ploettnerulaceae</taxon>
        <taxon>Cadophora</taxon>
    </lineage>
</organism>
<evidence type="ECO:0000256" key="1">
    <source>
        <dbReference type="ARBA" id="ARBA00001947"/>
    </source>
</evidence>
<dbReference type="SUPFAM" id="SSF50129">
    <property type="entry name" value="GroES-like"/>
    <property type="match status" value="1"/>
</dbReference>
<evidence type="ECO:0000256" key="3">
    <source>
        <dbReference type="ARBA" id="ARBA00022723"/>
    </source>
</evidence>
<dbReference type="EMBL" id="JAFJYH010000286">
    <property type="protein sequence ID" value="KAG4414000.1"/>
    <property type="molecule type" value="Genomic_DNA"/>
</dbReference>
<accession>A0A8H7T3H7</accession>
<evidence type="ECO:0000256" key="6">
    <source>
        <dbReference type="RuleBase" id="RU361277"/>
    </source>
</evidence>
<dbReference type="InterPro" id="IPR013149">
    <property type="entry name" value="ADH-like_C"/>
</dbReference>
<proteinExistence type="inferred from homology"/>
<dbReference type="InterPro" id="IPR011032">
    <property type="entry name" value="GroES-like_sf"/>
</dbReference>
<dbReference type="GO" id="GO:0008270">
    <property type="term" value="F:zinc ion binding"/>
    <property type="evidence" value="ECO:0007669"/>
    <property type="project" value="InterPro"/>
</dbReference>
<evidence type="ECO:0000256" key="2">
    <source>
        <dbReference type="ARBA" id="ARBA00008072"/>
    </source>
</evidence>
<evidence type="ECO:0000256" key="7">
    <source>
        <dbReference type="SAM" id="Phobius"/>
    </source>
</evidence>
<dbReference type="InterPro" id="IPR020843">
    <property type="entry name" value="ER"/>
</dbReference>
<dbReference type="PANTHER" id="PTHR42940">
    <property type="entry name" value="ALCOHOL DEHYDROGENASE 1-RELATED"/>
    <property type="match status" value="1"/>
</dbReference>
<keyword evidence="7" id="KW-0812">Transmembrane</keyword>
<comment type="caution">
    <text evidence="9">The sequence shown here is derived from an EMBL/GenBank/DDBJ whole genome shotgun (WGS) entry which is preliminary data.</text>
</comment>
<keyword evidence="7" id="KW-0472">Membrane</keyword>
<dbReference type="PROSITE" id="PS00059">
    <property type="entry name" value="ADH_ZINC"/>
    <property type="match status" value="1"/>
</dbReference>
<dbReference type="OrthoDB" id="1879366at2759"/>
<evidence type="ECO:0000259" key="8">
    <source>
        <dbReference type="SMART" id="SM00829"/>
    </source>
</evidence>
<keyword evidence="3 6" id="KW-0479">Metal-binding</keyword>
<dbReference type="InterPro" id="IPR002328">
    <property type="entry name" value="ADH_Zn_CS"/>
</dbReference>
<dbReference type="AlphaFoldDB" id="A0A8H7T3H7"/>
<dbReference type="Pfam" id="PF00107">
    <property type="entry name" value="ADH_zinc_N"/>
    <property type="match status" value="1"/>
</dbReference>
<protein>
    <recommendedName>
        <fullName evidence="8">Enoyl reductase (ER) domain-containing protein</fullName>
    </recommendedName>
</protein>
<comment type="cofactor">
    <cofactor evidence="1 6">
        <name>Zn(2+)</name>
        <dbReference type="ChEBI" id="CHEBI:29105"/>
    </cofactor>
</comment>
<dbReference type="GO" id="GO:0005737">
    <property type="term" value="C:cytoplasm"/>
    <property type="evidence" value="ECO:0007669"/>
    <property type="project" value="TreeGrafter"/>
</dbReference>
<dbReference type="Gene3D" id="3.40.50.720">
    <property type="entry name" value="NAD(P)-binding Rossmann-like Domain"/>
    <property type="match status" value="1"/>
</dbReference>
<dbReference type="GO" id="GO:0004022">
    <property type="term" value="F:alcohol dehydrogenase (NAD+) activity"/>
    <property type="evidence" value="ECO:0007669"/>
    <property type="project" value="TreeGrafter"/>
</dbReference>
<dbReference type="InterPro" id="IPR013154">
    <property type="entry name" value="ADH-like_N"/>
</dbReference>
<feature type="domain" description="Enoyl reductase (ER)" evidence="8">
    <location>
        <begin position="9"/>
        <end position="342"/>
    </location>
</feature>
<dbReference type="Proteomes" id="UP000664132">
    <property type="component" value="Unassembled WGS sequence"/>
</dbReference>
<dbReference type="Gene3D" id="3.90.180.10">
    <property type="entry name" value="Medium-chain alcohol dehydrogenases, catalytic domain"/>
    <property type="match status" value="1"/>
</dbReference>
<evidence type="ECO:0000313" key="10">
    <source>
        <dbReference type="Proteomes" id="UP000664132"/>
    </source>
</evidence>
<dbReference type="InterPro" id="IPR036291">
    <property type="entry name" value="NAD(P)-bd_dom_sf"/>
</dbReference>
<dbReference type="PANTHER" id="PTHR42940:SF8">
    <property type="entry name" value="VACUOLAR PROTEIN SORTING-ASSOCIATED PROTEIN 11"/>
    <property type="match status" value="1"/>
</dbReference>
<sequence length="348" mass="37779">MFAWRKYKGNYEPVYEEVPVPSAPDTGFLVKVLAAGVCHSDWSLLKTERNFPHYHDVYTLGHEGCGEIVRVGSQVKDSKLKLGDLVAIYAVPGCGERDCSECGRDLAQLCQKGQHHGIGQDGSFADYVEIDQRAAVPLPNGVSPAEGAVATDAGTTSYSAIVKRAEIKKDQTVFLFGLGGLGFNALQVILWIGARVIVSDTRQATLDEAVKLGVPKEDIVPIGTSIPDFVNERGLGNSIDVVADFVGLKQTVSDAQNIVRMGGKLLYVGTLSNETTIDAKLCIKKRLTIVFNYGGQYQDVVEVLDLIAKKALRPQVETGDLKDFPKVLQDLHEGKIKSRMALIPAHAR</sequence>
<evidence type="ECO:0000256" key="4">
    <source>
        <dbReference type="ARBA" id="ARBA00022833"/>
    </source>
</evidence>